<dbReference type="eggNOG" id="COG1579">
    <property type="taxonomic scope" value="Bacteria"/>
</dbReference>
<evidence type="ECO:0000313" key="3">
    <source>
        <dbReference type="EMBL" id="EFM25664.1"/>
    </source>
</evidence>
<keyword evidence="1" id="KW-0732">Signal</keyword>
<dbReference type="InterPro" id="IPR012854">
    <property type="entry name" value="Cu_amine_oxidase-like_N"/>
</dbReference>
<proteinExistence type="predicted"/>
<dbReference type="Pfam" id="PF07833">
    <property type="entry name" value="Cu_amine_oxidN1"/>
    <property type="match status" value="1"/>
</dbReference>
<dbReference type="STRING" id="862517.HMPREF9225_0726"/>
<feature type="domain" description="Copper amine oxidase-like N-terminal" evidence="2">
    <location>
        <begin position="549"/>
        <end position="646"/>
    </location>
</feature>
<accession>E0NKN7</accession>
<organism evidence="3 4">
    <name type="scientific">Peptoniphilus duerdenii ATCC BAA-1640</name>
    <dbReference type="NCBI Taxonomy" id="862517"/>
    <lineage>
        <taxon>Bacteria</taxon>
        <taxon>Bacillati</taxon>
        <taxon>Bacillota</taxon>
        <taxon>Tissierellia</taxon>
        <taxon>Tissierellales</taxon>
        <taxon>Peptoniphilaceae</taxon>
        <taxon>Peptoniphilus</taxon>
    </lineage>
</organism>
<keyword evidence="4" id="KW-1185">Reference proteome</keyword>
<dbReference type="EMBL" id="AEEH01000028">
    <property type="protein sequence ID" value="EFM25664.1"/>
    <property type="molecule type" value="Genomic_DNA"/>
</dbReference>
<reference evidence="3 4" key="1">
    <citation type="submission" date="2010-07" db="EMBL/GenBank/DDBJ databases">
        <authorList>
            <person name="Muzny D."/>
            <person name="Qin X."/>
            <person name="Deng J."/>
            <person name="Jiang H."/>
            <person name="Liu Y."/>
            <person name="Qu J."/>
            <person name="Song X.-Z."/>
            <person name="Zhang L."/>
            <person name="Thornton R."/>
            <person name="Coyle M."/>
            <person name="Francisco L."/>
            <person name="Jackson L."/>
            <person name="Javaid M."/>
            <person name="Korchina V."/>
            <person name="Kovar C."/>
            <person name="Mata R."/>
            <person name="Mathew T."/>
            <person name="Ngo R."/>
            <person name="Nguyen L."/>
            <person name="Nguyen N."/>
            <person name="Okwuonu G."/>
            <person name="Ongeri F."/>
            <person name="Pham C."/>
            <person name="Simmons D."/>
            <person name="Wilczek-Boney K."/>
            <person name="Hale W."/>
            <person name="Jakkamsetti A."/>
            <person name="Pham P."/>
            <person name="Ruth R."/>
            <person name="San Lucas F."/>
            <person name="Warren J."/>
            <person name="Zhang J."/>
            <person name="Zhao Z."/>
            <person name="Zhou C."/>
            <person name="Zhu D."/>
            <person name="Lee S."/>
            <person name="Bess C."/>
            <person name="Blankenburg K."/>
            <person name="Forbes L."/>
            <person name="Fu Q."/>
            <person name="Gubbala S."/>
            <person name="Hirani K."/>
            <person name="Jayaseelan J.C."/>
            <person name="Lara F."/>
            <person name="Munidasa M."/>
            <person name="Palculict T."/>
            <person name="Patil S."/>
            <person name="Pu L.-L."/>
            <person name="Saada N."/>
            <person name="Tang L."/>
            <person name="Weissenberger G."/>
            <person name="Zhu Y."/>
            <person name="Hemphill L."/>
            <person name="Shang Y."/>
            <person name="Youmans B."/>
            <person name="Ayvaz T."/>
            <person name="Ross M."/>
            <person name="Santibanez J."/>
            <person name="Aqrawi P."/>
            <person name="Gross S."/>
            <person name="Joshi V."/>
            <person name="Fowler G."/>
            <person name="Nazareth L."/>
            <person name="Reid J."/>
            <person name="Worley K."/>
            <person name="Petrosino J."/>
            <person name="Highlander S."/>
            <person name="Gibbs R."/>
        </authorList>
    </citation>
    <scope>NUCLEOTIDE SEQUENCE [LARGE SCALE GENOMIC DNA]</scope>
    <source>
        <strain evidence="3 4">ATCC BAA-1640</strain>
    </source>
</reference>
<gene>
    <name evidence="3" type="ORF">HMPREF9225_0726</name>
</gene>
<protein>
    <submittedName>
        <fullName evidence="3">Copper amine oxidase domain protein</fullName>
    </submittedName>
</protein>
<feature type="chain" id="PRO_5003138085" evidence="1">
    <location>
        <begin position="25"/>
        <end position="673"/>
    </location>
</feature>
<evidence type="ECO:0000313" key="4">
    <source>
        <dbReference type="Proteomes" id="UP000003280"/>
    </source>
</evidence>
<dbReference type="OrthoDB" id="1699216at2"/>
<dbReference type="RefSeq" id="WP_008901541.1">
    <property type="nucleotide sequence ID" value="NZ_GL397071.1"/>
</dbReference>
<dbReference type="AlphaFoldDB" id="E0NKN7"/>
<dbReference type="eggNOG" id="COG1196">
    <property type="taxonomic scope" value="Bacteria"/>
</dbReference>
<evidence type="ECO:0000256" key="1">
    <source>
        <dbReference type="SAM" id="SignalP"/>
    </source>
</evidence>
<dbReference type="HOGENOM" id="CLU_408174_0_0_9"/>
<evidence type="ECO:0000259" key="2">
    <source>
        <dbReference type="Pfam" id="PF07833"/>
    </source>
</evidence>
<feature type="signal peptide" evidence="1">
    <location>
        <begin position="1"/>
        <end position="24"/>
    </location>
</feature>
<dbReference type="InterPro" id="IPR036582">
    <property type="entry name" value="Mao_N_sf"/>
</dbReference>
<comment type="caution">
    <text evidence="3">The sequence shown here is derived from an EMBL/GenBank/DDBJ whole genome shotgun (WGS) entry which is preliminary data.</text>
</comment>
<dbReference type="Gene3D" id="3.30.457.10">
    <property type="entry name" value="Copper amine oxidase-like, N-terminal domain"/>
    <property type="match status" value="1"/>
</dbReference>
<dbReference type="Proteomes" id="UP000003280">
    <property type="component" value="Unassembled WGS sequence"/>
</dbReference>
<sequence length="673" mass="73980">MKKKTVSLILASSIVLSTFSPVIAAENLINLQDAEVAQQIEALAEGNNNCPTKEIYEEAANGMFNKIGEKSGIYKATYYPNAKIAEILIIDKSKDAKELTESNFVDEIYNLYKNHNLVKFKIGNETEKHLNILAKDLEEAEIKNTFKNSFSTDLINAVQAGGSGTGKISDFIGKVFQIQLTFQAPNCNDSVVLKYEFRGKEAIASVMKDNIKTKDINVWKGSTEINWKDGVEIIKKPGENQQGLVKYLEEATVEDASNRDTKDAGDKKGNLKLSFTDGSELVLPGHNLHVSSHATSVDDQNVPEDAIKVTLKIGKGVEAGEEPNIVGESKEYGSYKVKPGFDVSKDQHEALHQTLFELVSPRAIKGYENPTWKSLSANPNDFIVSMTNNVFVASATESVSSIPEVNVLRDGATSITGTGVKDATINVTVPGIANSIETKVDGNSKWEIKLPAGKSLKTGDKLVVTQKEEGKKVSPAKEVIVKEKEKEMPKPIPMPEKPKKKDTNKTPNYYYGFNYFSPLTSSKKKTDSSSKAVASYVFNINKDEFEITINGTTMKSKMYTSPVIRNGRTMLPLRNIAEAIGVDVSWDSKTRTASFTKDGLTASIQIDGDEISYSNGKVVKMDSKPIIKDNRILVSLVNVANIFGLTNGNVEDAKDQDIEWNKDNNTVTIKLQK</sequence>
<dbReference type="SUPFAM" id="SSF55383">
    <property type="entry name" value="Copper amine oxidase, domain N"/>
    <property type="match status" value="1"/>
</dbReference>
<name>E0NKN7_9FIRM</name>